<feature type="compositionally biased region" description="Polar residues" evidence="3">
    <location>
        <begin position="274"/>
        <end position="285"/>
    </location>
</feature>
<feature type="region of interest" description="Disordered" evidence="3">
    <location>
        <begin position="157"/>
        <end position="211"/>
    </location>
</feature>
<feature type="region of interest" description="Disordered" evidence="3">
    <location>
        <begin position="345"/>
        <end position="364"/>
    </location>
</feature>
<keyword evidence="2" id="KW-0539">Nucleus</keyword>
<feature type="compositionally biased region" description="Polar residues" evidence="3">
    <location>
        <begin position="882"/>
        <end position="891"/>
    </location>
</feature>
<gene>
    <name evidence="4" type="ORF">PMEA_00003874</name>
</gene>
<feature type="region of interest" description="Disordered" evidence="3">
    <location>
        <begin position="849"/>
        <end position="938"/>
    </location>
</feature>
<dbReference type="GO" id="GO:0005634">
    <property type="term" value="C:nucleus"/>
    <property type="evidence" value="ECO:0007669"/>
    <property type="project" value="UniProtKB-SubCell"/>
</dbReference>
<dbReference type="EMBL" id="CALNXJ010000012">
    <property type="protein sequence ID" value="CAH3110915.1"/>
    <property type="molecule type" value="Genomic_DNA"/>
</dbReference>
<keyword evidence="5" id="KW-1185">Reference proteome</keyword>
<feature type="region of interest" description="Disordered" evidence="3">
    <location>
        <begin position="375"/>
        <end position="412"/>
    </location>
</feature>
<comment type="subcellular location">
    <subcellularLocation>
        <location evidence="1">Nucleus</location>
    </subcellularLocation>
</comment>
<evidence type="ECO:0000313" key="4">
    <source>
        <dbReference type="EMBL" id="CAH3110915.1"/>
    </source>
</evidence>
<evidence type="ECO:0000256" key="2">
    <source>
        <dbReference type="ARBA" id="ARBA00023242"/>
    </source>
</evidence>
<feature type="compositionally biased region" description="Basic and acidic residues" evidence="3">
    <location>
        <begin position="375"/>
        <end position="387"/>
    </location>
</feature>
<protein>
    <submittedName>
        <fullName evidence="4">Uncharacterized protein</fullName>
    </submittedName>
</protein>
<dbReference type="PANTHER" id="PTHR15502">
    <property type="entry name" value="CALCINEURIN-BINDING PROTEIN CABIN 1-RELATED"/>
    <property type="match status" value="1"/>
</dbReference>
<reference evidence="4 5" key="1">
    <citation type="submission" date="2022-05" db="EMBL/GenBank/DDBJ databases">
        <authorList>
            <consortium name="Genoscope - CEA"/>
            <person name="William W."/>
        </authorList>
    </citation>
    <scope>NUCLEOTIDE SEQUENCE [LARGE SCALE GENOMIC DNA]</scope>
</reference>
<feature type="compositionally biased region" description="Basic and acidic residues" evidence="3">
    <location>
        <begin position="177"/>
        <end position="186"/>
    </location>
</feature>
<dbReference type="Proteomes" id="UP001159428">
    <property type="component" value="Unassembled WGS sequence"/>
</dbReference>
<feature type="region of interest" description="Disordered" evidence="3">
    <location>
        <begin position="226"/>
        <end position="340"/>
    </location>
</feature>
<dbReference type="AlphaFoldDB" id="A0AAU9WHJ3"/>
<dbReference type="GO" id="GO:0006325">
    <property type="term" value="P:chromatin organization"/>
    <property type="evidence" value="ECO:0007669"/>
    <property type="project" value="InterPro"/>
</dbReference>
<sequence>MLYSHASRQLNQFDKDEMTSDNRASLLKRRDEMLLLSESCFTSALGIEDGEPWLHHYILGKITEKLNKPPSVYLEHYQKSAKYLDDDITNYPKKISYYTPPEHILEALEIYFRIHVSVLKLLFDKFPDVDVGVLEDHLQRASKGPFYHAEFDTDIGPGNVYRTESTTSESLSSSVFEDTKQSEPKSSEASGVANSVISPEPRQGEDFNPPQAESNIAEEHKIATREVSAAEAPTVSTNKVEAGSQSEQSLDPTPMEVDLSNEPSRFTPAEETTDSSQTPLEVSSNEQREGLETKQAFQASEKNDSKHADQCTKGEEEMESSKDTELSLAGSDVIGDGKTVEELNAEEGVGETGMEVEHAGEQESVTCLENKLKDEEENVKSLDKLEESSADQETQEAVESTLNFEDTEIKTDKEIMSNEDTEVNSKPEKMETEDIPTHGTENVEMTENTSAILSTSPDETVTETPPAVSVTPTTDPAGVSASSVTPMENTKPPLTEEQQAKKRELMDLCIRALEYCLRRFSQHHKSRYRLAYVYYYSSEHKETSVCRDLLLGSNTRQCKTFPFPPQGLFNEKSKTNLFSAFWRIPEEDIDRPGCFCTHTYKSVALMLEVLRELNEWDTLLLIQALLYRTPEAGKKYLRDNERNYLARKAFEYSLEIMKVRVSKQDPKVEVSLLSQLVMDAYECWKTGQRYEAHVKATEGLLTQAFEMFTASQSASGESLKLGQDTPADSPTSLLDQALKYCQQLVKPQTSSANTSVSHQTKGSSGTDTGNDQTSGSDTDVVSTALEQTFSPPIPHQKENNTSVTSPVGDPIQASETVVPDLQADVALEGKTTDNTLTRSEDVPMIADLIPSSEAPITEGVQRDSDSVTLEGENEKNRDTIEKNSNSATADSISLREINASASDDPRITSLPAQAGTPAAPVNPGGTDITEVTDVPSST</sequence>
<feature type="compositionally biased region" description="Polar residues" evidence="3">
    <location>
        <begin position="187"/>
        <end position="197"/>
    </location>
</feature>
<feature type="region of interest" description="Disordered" evidence="3">
    <location>
        <begin position="749"/>
        <end position="811"/>
    </location>
</feature>
<proteinExistence type="predicted"/>
<evidence type="ECO:0000313" key="5">
    <source>
        <dbReference type="Proteomes" id="UP001159428"/>
    </source>
</evidence>
<dbReference type="InterPro" id="IPR033053">
    <property type="entry name" value="Hir3/CABIN1"/>
</dbReference>
<feature type="compositionally biased region" description="Basic and acidic residues" evidence="3">
    <location>
        <begin position="301"/>
        <end position="325"/>
    </location>
</feature>
<evidence type="ECO:0000256" key="3">
    <source>
        <dbReference type="SAM" id="MobiDB-lite"/>
    </source>
</evidence>
<feature type="compositionally biased region" description="Basic and acidic residues" evidence="3">
    <location>
        <begin position="872"/>
        <end position="881"/>
    </location>
</feature>
<feature type="compositionally biased region" description="Polar residues" evidence="3">
    <location>
        <begin position="234"/>
        <end position="251"/>
    </location>
</feature>
<feature type="compositionally biased region" description="Polar residues" evidence="3">
    <location>
        <begin position="749"/>
        <end position="790"/>
    </location>
</feature>
<accession>A0AAU9WHJ3</accession>
<name>A0AAU9WHJ3_9CNID</name>
<dbReference type="GO" id="GO:0031491">
    <property type="term" value="F:nucleosome binding"/>
    <property type="evidence" value="ECO:0007669"/>
    <property type="project" value="TreeGrafter"/>
</dbReference>
<evidence type="ECO:0000256" key="1">
    <source>
        <dbReference type="ARBA" id="ARBA00004123"/>
    </source>
</evidence>
<feature type="compositionally biased region" description="Polar residues" evidence="3">
    <location>
        <begin position="470"/>
        <end position="488"/>
    </location>
</feature>
<organism evidence="4 5">
    <name type="scientific">Pocillopora meandrina</name>
    <dbReference type="NCBI Taxonomy" id="46732"/>
    <lineage>
        <taxon>Eukaryota</taxon>
        <taxon>Metazoa</taxon>
        <taxon>Cnidaria</taxon>
        <taxon>Anthozoa</taxon>
        <taxon>Hexacorallia</taxon>
        <taxon>Scleractinia</taxon>
        <taxon>Astrocoeniina</taxon>
        <taxon>Pocilloporidae</taxon>
        <taxon>Pocillopora</taxon>
    </lineage>
</organism>
<feature type="compositionally biased region" description="Low complexity" evidence="3">
    <location>
        <begin position="163"/>
        <end position="174"/>
    </location>
</feature>
<feature type="region of interest" description="Disordered" evidence="3">
    <location>
        <begin position="455"/>
        <end position="498"/>
    </location>
</feature>
<dbReference type="PANTHER" id="PTHR15502:SF7">
    <property type="entry name" value="CALCINEURIN-BINDING PROTEIN CABIN-1"/>
    <property type="match status" value="1"/>
</dbReference>
<comment type="caution">
    <text evidence="4">The sequence shown here is derived from an EMBL/GenBank/DDBJ whole genome shotgun (WGS) entry which is preliminary data.</text>
</comment>